<protein>
    <submittedName>
        <fullName evidence="6">Venom protease-like</fullName>
    </submittedName>
</protein>
<dbReference type="PANTHER" id="PTHR24252:SF7">
    <property type="entry name" value="HYALIN"/>
    <property type="match status" value="1"/>
</dbReference>
<feature type="domain" description="Peptidase S1" evidence="4">
    <location>
        <begin position="38"/>
        <end position="267"/>
    </location>
</feature>
<feature type="chain" id="PRO_5047276228" evidence="3">
    <location>
        <begin position="19"/>
        <end position="276"/>
    </location>
</feature>
<dbReference type="InterPro" id="IPR001254">
    <property type="entry name" value="Trypsin_dom"/>
</dbReference>
<keyword evidence="2" id="KW-0378">Hydrolase</keyword>
<dbReference type="RefSeq" id="XP_017773347.1">
    <property type="nucleotide sequence ID" value="XM_017917858.1"/>
</dbReference>
<keyword evidence="5" id="KW-1185">Reference proteome</keyword>
<proteinExistence type="predicted"/>
<dbReference type="InterPro" id="IPR009003">
    <property type="entry name" value="Peptidase_S1_PA"/>
</dbReference>
<gene>
    <name evidence="6" type="primary">LOC108560347</name>
</gene>
<evidence type="ECO:0000256" key="2">
    <source>
        <dbReference type="RuleBase" id="RU363034"/>
    </source>
</evidence>
<keyword evidence="3" id="KW-0732">Signal</keyword>
<dbReference type="GeneID" id="108560347"/>
<evidence type="ECO:0000259" key="4">
    <source>
        <dbReference type="PROSITE" id="PS50240"/>
    </source>
</evidence>
<dbReference type="PRINTS" id="PR00722">
    <property type="entry name" value="CHYMOTRYPSIN"/>
</dbReference>
<evidence type="ECO:0000256" key="3">
    <source>
        <dbReference type="SAM" id="SignalP"/>
    </source>
</evidence>
<evidence type="ECO:0000313" key="5">
    <source>
        <dbReference type="Proteomes" id="UP000695000"/>
    </source>
</evidence>
<sequence>MRTATFLLLPFLVALAAAAKSKDCFCGQGNTPEIETRIINGAYVSPHAYPWLVYLKYQDKPYCGGSLINDRFILTAAHCVFGLNQERIVAVLGADALKDDKDLSLKAKDVAIHPDYIRYSSYDQNDLALIELEKPVTMSEKILPICLTKAGVDYTNVNAIVAGWGMTENKTVASKLMEAHIRVTSDEVCRKSQIGRKFVQEYNLCAYGYKQDSCQGDSGSAIFMESSPLQYTQIGVVSWGEGCASPKVPSAYVRLGNYLDWIMKVTDKAVYCQHPN</sequence>
<accession>A0ABM1MFJ7</accession>
<dbReference type="Pfam" id="PF00089">
    <property type="entry name" value="Trypsin"/>
    <property type="match status" value="1"/>
</dbReference>
<dbReference type="SMART" id="SM00020">
    <property type="entry name" value="Tryp_SPc"/>
    <property type="match status" value="1"/>
</dbReference>
<evidence type="ECO:0000313" key="6">
    <source>
        <dbReference type="RefSeq" id="XP_017773347.1"/>
    </source>
</evidence>
<keyword evidence="2" id="KW-0720">Serine protease</keyword>
<keyword evidence="2" id="KW-0645">Protease</keyword>
<dbReference type="CDD" id="cd00190">
    <property type="entry name" value="Tryp_SPc"/>
    <property type="match status" value="1"/>
</dbReference>
<dbReference type="PROSITE" id="PS50240">
    <property type="entry name" value="TRYPSIN_DOM"/>
    <property type="match status" value="1"/>
</dbReference>
<dbReference type="Gene3D" id="2.40.10.10">
    <property type="entry name" value="Trypsin-like serine proteases"/>
    <property type="match status" value="1"/>
</dbReference>
<name>A0ABM1MFJ7_NICVS</name>
<dbReference type="PANTHER" id="PTHR24252">
    <property type="entry name" value="ACROSIN-RELATED"/>
    <property type="match status" value="1"/>
</dbReference>
<dbReference type="Proteomes" id="UP000695000">
    <property type="component" value="Unplaced"/>
</dbReference>
<dbReference type="PROSITE" id="PS00135">
    <property type="entry name" value="TRYPSIN_SER"/>
    <property type="match status" value="1"/>
</dbReference>
<keyword evidence="1" id="KW-1015">Disulfide bond</keyword>
<dbReference type="InterPro" id="IPR033116">
    <property type="entry name" value="TRYPSIN_SER"/>
</dbReference>
<dbReference type="PROSITE" id="PS00134">
    <property type="entry name" value="TRYPSIN_HIS"/>
    <property type="match status" value="1"/>
</dbReference>
<reference evidence="6" key="1">
    <citation type="submission" date="2025-08" db="UniProtKB">
        <authorList>
            <consortium name="RefSeq"/>
        </authorList>
    </citation>
    <scope>IDENTIFICATION</scope>
    <source>
        <tissue evidence="6">Whole Larva</tissue>
    </source>
</reference>
<dbReference type="InterPro" id="IPR001314">
    <property type="entry name" value="Peptidase_S1A"/>
</dbReference>
<dbReference type="SUPFAM" id="SSF50494">
    <property type="entry name" value="Trypsin-like serine proteases"/>
    <property type="match status" value="1"/>
</dbReference>
<dbReference type="InterPro" id="IPR018114">
    <property type="entry name" value="TRYPSIN_HIS"/>
</dbReference>
<feature type="signal peptide" evidence="3">
    <location>
        <begin position="1"/>
        <end position="18"/>
    </location>
</feature>
<evidence type="ECO:0000256" key="1">
    <source>
        <dbReference type="ARBA" id="ARBA00023157"/>
    </source>
</evidence>
<dbReference type="InterPro" id="IPR043504">
    <property type="entry name" value="Peptidase_S1_PA_chymotrypsin"/>
</dbReference>
<organism evidence="5 6">
    <name type="scientific">Nicrophorus vespilloides</name>
    <name type="common">Boreal carrion beetle</name>
    <dbReference type="NCBI Taxonomy" id="110193"/>
    <lineage>
        <taxon>Eukaryota</taxon>
        <taxon>Metazoa</taxon>
        <taxon>Ecdysozoa</taxon>
        <taxon>Arthropoda</taxon>
        <taxon>Hexapoda</taxon>
        <taxon>Insecta</taxon>
        <taxon>Pterygota</taxon>
        <taxon>Neoptera</taxon>
        <taxon>Endopterygota</taxon>
        <taxon>Coleoptera</taxon>
        <taxon>Polyphaga</taxon>
        <taxon>Staphyliniformia</taxon>
        <taxon>Silphidae</taxon>
        <taxon>Nicrophorinae</taxon>
        <taxon>Nicrophorus</taxon>
    </lineage>
</organism>